<sequence>MKTISHLFIALSVVCTNVVAEVKDYQVIRLIAMKSECQREDLNRFNRDKKSVTFQAKCSNVSHYPDGVKVHCSDRGDERSCKIMTAAKEFNHLKLLQSN</sequence>
<accession>A0A7U8C8L4</accession>
<gene>
    <name evidence="1" type="ORF">MED92_10304</name>
</gene>
<dbReference type="OrthoDB" id="7933799at2"/>
<organism evidence="1 2">
    <name type="scientific">Neptuniibacter caesariensis</name>
    <dbReference type="NCBI Taxonomy" id="207954"/>
    <lineage>
        <taxon>Bacteria</taxon>
        <taxon>Pseudomonadati</taxon>
        <taxon>Pseudomonadota</taxon>
        <taxon>Gammaproteobacteria</taxon>
        <taxon>Oceanospirillales</taxon>
        <taxon>Oceanospirillaceae</taxon>
        <taxon>Neptuniibacter</taxon>
    </lineage>
</organism>
<dbReference type="RefSeq" id="WP_007019727.1">
    <property type="nucleotide sequence ID" value="NZ_CH724125.1"/>
</dbReference>
<reference evidence="1 2" key="1">
    <citation type="submission" date="2006-02" db="EMBL/GenBank/DDBJ databases">
        <authorList>
            <person name="Pinhassi J."/>
            <person name="Pedros-Alio C."/>
            <person name="Ferriera S."/>
            <person name="Johnson J."/>
            <person name="Kravitz S."/>
            <person name="Halpern A."/>
            <person name="Remington K."/>
            <person name="Beeson K."/>
            <person name="Tran B."/>
            <person name="Rogers Y.-H."/>
            <person name="Friedman R."/>
            <person name="Venter J.C."/>
        </authorList>
    </citation>
    <scope>NUCLEOTIDE SEQUENCE [LARGE SCALE GENOMIC DNA]</scope>
    <source>
        <strain evidence="1 2">MED92</strain>
    </source>
</reference>
<dbReference type="Proteomes" id="UP000002171">
    <property type="component" value="Unassembled WGS sequence"/>
</dbReference>
<dbReference type="AlphaFoldDB" id="A0A7U8C8L4"/>
<protein>
    <submittedName>
        <fullName evidence="1">Uncharacterized protein</fullName>
    </submittedName>
</protein>
<evidence type="ECO:0000313" key="1">
    <source>
        <dbReference type="EMBL" id="EAR62090.1"/>
    </source>
</evidence>
<dbReference type="EMBL" id="AAOW01000004">
    <property type="protein sequence ID" value="EAR62090.1"/>
    <property type="molecule type" value="Genomic_DNA"/>
</dbReference>
<comment type="caution">
    <text evidence="1">The sequence shown here is derived from an EMBL/GenBank/DDBJ whole genome shotgun (WGS) entry which is preliminary data.</text>
</comment>
<evidence type="ECO:0000313" key="2">
    <source>
        <dbReference type="Proteomes" id="UP000002171"/>
    </source>
</evidence>
<name>A0A7U8C8L4_NEPCE</name>
<proteinExistence type="predicted"/>
<keyword evidence="2" id="KW-1185">Reference proteome</keyword>